<dbReference type="Proteomes" id="UP001176500">
    <property type="component" value="Unassembled WGS sequence"/>
</dbReference>
<dbReference type="EMBL" id="JASMRX010000046">
    <property type="protein sequence ID" value="MDN6881939.1"/>
    <property type="molecule type" value="Genomic_DNA"/>
</dbReference>
<dbReference type="InterPro" id="IPR010563">
    <property type="entry name" value="TraK_N"/>
</dbReference>
<sequence>MKNKRRYVLMVIALMAGCGAQAGTVDAPVTVPLQNGSQAHVSLSNSEPNLFNVPGDRVTFVSGVDESLVNYEPAANGGLVLSTLNKKPFSFVIETERGMNYSIRAVPRTGVGRTFSLVGESQGVSVAAKGWEEGQPYESMLVSLNKSLMEGRLPAGYGQRPVTREALAAPYGLRAQAHQVWTGHHLKVIRFEVSNPGNASQWVNEHDFWQRGVRAVMFDTPTRQIIGGGRMSVWITLSEGGVSTDVKMTHMPM</sequence>
<feature type="chain" id="PRO_5045251483" evidence="1">
    <location>
        <begin position="23"/>
        <end position="253"/>
    </location>
</feature>
<dbReference type="Pfam" id="PF23536">
    <property type="entry name" value="TraK_C"/>
    <property type="match status" value="1"/>
</dbReference>
<name>A0ABT8M0L6_9GAMM</name>
<evidence type="ECO:0000259" key="3">
    <source>
        <dbReference type="Pfam" id="PF23536"/>
    </source>
</evidence>
<dbReference type="RefSeq" id="WP_301481436.1">
    <property type="nucleotide sequence ID" value="NZ_JASMRX010000046.1"/>
</dbReference>
<keyword evidence="5" id="KW-1185">Reference proteome</keyword>
<keyword evidence="1" id="KW-0732">Signal</keyword>
<gene>
    <name evidence="4" type="primary">traK</name>
    <name evidence="4" type="ORF">QO199_25195</name>
</gene>
<feature type="signal peptide" evidence="1">
    <location>
        <begin position="1"/>
        <end position="22"/>
    </location>
</feature>
<comment type="caution">
    <text evidence="4">The sequence shown here is derived from an EMBL/GenBank/DDBJ whole genome shotgun (WGS) entry which is preliminary data.</text>
</comment>
<organism evidence="4 5">
    <name type="scientific">Serratia bockelmannii</name>
    <dbReference type="NCBI Taxonomy" id="2703793"/>
    <lineage>
        <taxon>Bacteria</taxon>
        <taxon>Pseudomonadati</taxon>
        <taxon>Pseudomonadota</taxon>
        <taxon>Gammaproteobacteria</taxon>
        <taxon>Enterobacterales</taxon>
        <taxon>Yersiniaceae</taxon>
        <taxon>Serratia</taxon>
    </lineage>
</organism>
<accession>A0ABT8M0L6</accession>
<evidence type="ECO:0000259" key="2">
    <source>
        <dbReference type="Pfam" id="PF06586"/>
    </source>
</evidence>
<feature type="domain" description="TraK C-terminal" evidence="3">
    <location>
        <begin position="131"/>
        <end position="226"/>
    </location>
</feature>
<protein>
    <submittedName>
        <fullName evidence="4">Type-F conjugative transfer system secretin TraK</fullName>
    </submittedName>
</protein>
<reference evidence="4" key="1">
    <citation type="submission" date="2023-05" db="EMBL/GenBank/DDBJ databases">
        <title>Cannabis rhizosphere genomes.</title>
        <authorList>
            <person name="Goff K.L."/>
        </authorList>
    </citation>
    <scope>NUCLEOTIDE SEQUENCE</scope>
    <source>
        <strain evidence="4">SPPC 2817</strain>
    </source>
</reference>
<dbReference type="NCBIfam" id="NF010296">
    <property type="entry name" value="PRK13736.1"/>
    <property type="match status" value="1"/>
</dbReference>
<dbReference type="PROSITE" id="PS51257">
    <property type="entry name" value="PROKAR_LIPOPROTEIN"/>
    <property type="match status" value="1"/>
</dbReference>
<proteinExistence type="predicted"/>
<feature type="domain" description="TraK N-terminal" evidence="2">
    <location>
        <begin position="33"/>
        <end position="120"/>
    </location>
</feature>
<evidence type="ECO:0000256" key="1">
    <source>
        <dbReference type="SAM" id="SignalP"/>
    </source>
</evidence>
<dbReference type="Pfam" id="PF06586">
    <property type="entry name" value="TraK_N"/>
    <property type="match status" value="1"/>
</dbReference>
<evidence type="ECO:0000313" key="4">
    <source>
        <dbReference type="EMBL" id="MDN6881939.1"/>
    </source>
</evidence>
<evidence type="ECO:0000313" key="5">
    <source>
        <dbReference type="Proteomes" id="UP001176500"/>
    </source>
</evidence>
<dbReference type="NCBIfam" id="TIGR02756">
    <property type="entry name" value="TraK_Ftype"/>
    <property type="match status" value="1"/>
</dbReference>
<dbReference type="InterPro" id="IPR014126">
    <property type="entry name" value="TraK_Ftype"/>
</dbReference>
<dbReference type="InterPro" id="IPR055397">
    <property type="entry name" value="TraK_C"/>
</dbReference>